<accession>A0AAN8VF85</accession>
<dbReference type="InterPro" id="IPR002225">
    <property type="entry name" value="3Beta_OHSteriod_DH/Estase"/>
</dbReference>
<dbReference type="InterPro" id="IPR050425">
    <property type="entry name" value="NAD(P)_dehydrat-like"/>
</dbReference>
<dbReference type="PANTHER" id="PTHR10366">
    <property type="entry name" value="NAD DEPENDENT EPIMERASE/DEHYDRATASE"/>
    <property type="match status" value="1"/>
</dbReference>
<keyword evidence="1" id="KW-0521">NADP</keyword>
<gene>
    <name evidence="5" type="ORF">RJ641_005071</name>
</gene>
<dbReference type="PANTHER" id="PTHR10366:SF852">
    <property type="entry name" value="CINNAMOYL-COA REDUCTASE CAD2"/>
    <property type="match status" value="1"/>
</dbReference>
<evidence type="ECO:0000256" key="1">
    <source>
        <dbReference type="ARBA" id="ARBA00022857"/>
    </source>
</evidence>
<dbReference type="FunFam" id="3.40.50.720:FF:000085">
    <property type="entry name" value="Dihydroflavonol reductase"/>
    <property type="match status" value="1"/>
</dbReference>
<organism evidence="5 6">
    <name type="scientific">Dillenia turbinata</name>
    <dbReference type="NCBI Taxonomy" id="194707"/>
    <lineage>
        <taxon>Eukaryota</taxon>
        <taxon>Viridiplantae</taxon>
        <taxon>Streptophyta</taxon>
        <taxon>Embryophyta</taxon>
        <taxon>Tracheophyta</taxon>
        <taxon>Spermatophyta</taxon>
        <taxon>Magnoliopsida</taxon>
        <taxon>eudicotyledons</taxon>
        <taxon>Gunneridae</taxon>
        <taxon>Pentapetalae</taxon>
        <taxon>Dilleniales</taxon>
        <taxon>Dilleniaceae</taxon>
        <taxon>Dillenia</taxon>
    </lineage>
</organism>
<keyword evidence="2" id="KW-0560">Oxidoreductase</keyword>
<comment type="caution">
    <text evidence="5">The sequence shown here is derived from an EMBL/GenBank/DDBJ whole genome shotgun (WGS) entry which is preliminary data.</text>
</comment>
<sequence length="231" mass="26202">MFCTELIDPAVKGTLNVLGSCVKNPSVKRVVLTSSIGAVLWNKRPRSPDVIIDETWFSDPEYCEETKNWYVLSKTLAEQAAWRFANEKGIDMVTINPSMVIGPLLQPILPESVEAILTLLNGAQTFRNYTYGWVDVKNVAKAHIQAFEIPTASGRYCITERAAHFSEIVRILHKIYPHLPLPERCEDDKPFMPTYQVSKAKAKTLDIEFIPLEVNLKETIESLKEKNFISF</sequence>
<reference evidence="5 6" key="1">
    <citation type="submission" date="2023-12" db="EMBL/GenBank/DDBJ databases">
        <title>A high-quality genome assembly for Dillenia turbinata (Dilleniales).</title>
        <authorList>
            <person name="Chanderbali A."/>
        </authorList>
    </citation>
    <scope>NUCLEOTIDE SEQUENCE [LARGE SCALE GENOMIC DNA]</scope>
    <source>
        <strain evidence="5">LSX21</strain>
        <tissue evidence="5">Leaf</tissue>
    </source>
</reference>
<dbReference type="InterPro" id="IPR036291">
    <property type="entry name" value="NAD(P)-bd_dom_sf"/>
</dbReference>
<comment type="similarity">
    <text evidence="3">Belongs to the NAD(P)-dependent epimerase/dehydratase family. Dihydroflavonol-4-reductase subfamily.</text>
</comment>
<dbReference type="Pfam" id="PF01073">
    <property type="entry name" value="3Beta_HSD"/>
    <property type="match status" value="1"/>
</dbReference>
<name>A0AAN8VF85_9MAGN</name>
<dbReference type="GO" id="GO:0006694">
    <property type="term" value="P:steroid biosynthetic process"/>
    <property type="evidence" value="ECO:0007669"/>
    <property type="project" value="InterPro"/>
</dbReference>
<evidence type="ECO:0000313" key="5">
    <source>
        <dbReference type="EMBL" id="KAK6928866.1"/>
    </source>
</evidence>
<dbReference type="EMBL" id="JBAMMX010000013">
    <property type="protein sequence ID" value="KAK6928866.1"/>
    <property type="molecule type" value="Genomic_DNA"/>
</dbReference>
<evidence type="ECO:0000256" key="3">
    <source>
        <dbReference type="ARBA" id="ARBA00023445"/>
    </source>
</evidence>
<dbReference type="SUPFAM" id="SSF51735">
    <property type="entry name" value="NAD(P)-binding Rossmann-fold domains"/>
    <property type="match status" value="1"/>
</dbReference>
<evidence type="ECO:0000256" key="2">
    <source>
        <dbReference type="ARBA" id="ARBA00023002"/>
    </source>
</evidence>
<dbReference type="Gene3D" id="3.40.50.720">
    <property type="entry name" value="NAD(P)-binding Rossmann-like Domain"/>
    <property type="match status" value="1"/>
</dbReference>
<proteinExistence type="inferred from homology"/>
<feature type="domain" description="3-beta hydroxysteroid dehydrogenase/isomerase" evidence="4">
    <location>
        <begin position="9"/>
        <end position="147"/>
    </location>
</feature>
<protein>
    <submittedName>
        <fullName evidence="5">3-beta hydroxysteroid dehydrogenase/isomerase</fullName>
    </submittedName>
</protein>
<evidence type="ECO:0000259" key="4">
    <source>
        <dbReference type="Pfam" id="PF01073"/>
    </source>
</evidence>
<dbReference type="GO" id="GO:0016616">
    <property type="term" value="F:oxidoreductase activity, acting on the CH-OH group of donors, NAD or NADP as acceptor"/>
    <property type="evidence" value="ECO:0007669"/>
    <property type="project" value="InterPro"/>
</dbReference>
<dbReference type="Proteomes" id="UP001370490">
    <property type="component" value="Unassembled WGS sequence"/>
</dbReference>
<evidence type="ECO:0000313" key="6">
    <source>
        <dbReference type="Proteomes" id="UP001370490"/>
    </source>
</evidence>
<keyword evidence="6" id="KW-1185">Reference proteome</keyword>
<dbReference type="AlphaFoldDB" id="A0AAN8VF85"/>